<comment type="similarity">
    <text evidence="1 9 10">Belongs to the peptidase A8 family.</text>
</comment>
<gene>
    <name evidence="11" type="primary">lspA_1</name>
    <name evidence="9" type="synonym">lspA</name>
    <name evidence="11" type="ORF">NCTC10392_02782</name>
</gene>
<name>A0A379IDN7_PSEFL</name>
<comment type="subcellular location">
    <subcellularLocation>
        <location evidence="9">Cell inner membrane</location>
        <topology evidence="9">Multi-pass membrane protein</topology>
    </subcellularLocation>
</comment>
<dbReference type="NCBIfam" id="TIGR00077">
    <property type="entry name" value="lspA"/>
    <property type="match status" value="1"/>
</dbReference>
<evidence type="ECO:0000256" key="2">
    <source>
        <dbReference type="ARBA" id="ARBA00022475"/>
    </source>
</evidence>
<evidence type="ECO:0000256" key="6">
    <source>
        <dbReference type="ARBA" id="ARBA00022801"/>
    </source>
</evidence>
<keyword evidence="11" id="KW-0449">Lipoprotein</keyword>
<evidence type="ECO:0000256" key="9">
    <source>
        <dbReference type="HAMAP-Rule" id="MF_00161"/>
    </source>
</evidence>
<dbReference type="EC" id="3.4.23.36" evidence="9"/>
<keyword evidence="7 9" id="KW-1133">Transmembrane helix</keyword>
<feature type="transmembrane region" description="Helical" evidence="9">
    <location>
        <begin position="74"/>
        <end position="91"/>
    </location>
</feature>
<evidence type="ECO:0000313" key="12">
    <source>
        <dbReference type="Proteomes" id="UP000255125"/>
    </source>
</evidence>
<comment type="caution">
    <text evidence="9">Lacks conserved residue(s) required for the propagation of feature annotation.</text>
</comment>
<dbReference type="EMBL" id="UGUS01000002">
    <property type="protein sequence ID" value="SUD30856.1"/>
    <property type="molecule type" value="Genomic_DNA"/>
</dbReference>
<dbReference type="Proteomes" id="UP000255125">
    <property type="component" value="Unassembled WGS sequence"/>
</dbReference>
<dbReference type="Pfam" id="PF01252">
    <property type="entry name" value="Peptidase_A8"/>
    <property type="match status" value="1"/>
</dbReference>
<keyword evidence="8 9" id="KW-0472">Membrane</keyword>
<keyword evidence="4 9" id="KW-0812">Transmembrane</keyword>
<dbReference type="PANTHER" id="PTHR33695:SF1">
    <property type="entry name" value="LIPOPROTEIN SIGNAL PEPTIDASE"/>
    <property type="match status" value="1"/>
</dbReference>
<dbReference type="PRINTS" id="PR00781">
    <property type="entry name" value="LIPOSIGPTASE"/>
</dbReference>
<organism evidence="11 12">
    <name type="scientific">Pseudomonas fluorescens</name>
    <dbReference type="NCBI Taxonomy" id="294"/>
    <lineage>
        <taxon>Bacteria</taxon>
        <taxon>Pseudomonadati</taxon>
        <taxon>Pseudomonadota</taxon>
        <taxon>Gammaproteobacteria</taxon>
        <taxon>Pseudomonadales</taxon>
        <taxon>Pseudomonadaceae</taxon>
        <taxon>Pseudomonas</taxon>
    </lineage>
</organism>
<dbReference type="HAMAP" id="MF_00161">
    <property type="entry name" value="LspA"/>
    <property type="match status" value="1"/>
</dbReference>
<keyword evidence="2 9" id="KW-1003">Cell membrane</keyword>
<dbReference type="PANTHER" id="PTHR33695">
    <property type="entry name" value="LIPOPROTEIN SIGNAL PEPTIDASE"/>
    <property type="match status" value="1"/>
</dbReference>
<keyword evidence="9" id="KW-0997">Cell inner membrane</keyword>
<comment type="pathway">
    <text evidence="9">Protein modification; lipoprotein biosynthesis (signal peptide cleavage).</text>
</comment>
<reference evidence="11 12" key="1">
    <citation type="submission" date="2018-06" db="EMBL/GenBank/DDBJ databases">
        <authorList>
            <consortium name="Pathogen Informatics"/>
            <person name="Doyle S."/>
        </authorList>
    </citation>
    <scope>NUCLEOTIDE SEQUENCE [LARGE SCALE GENOMIC DNA]</scope>
    <source>
        <strain evidence="11 12">NCTC10392</strain>
    </source>
</reference>
<dbReference type="UniPathway" id="UPA00665"/>
<keyword evidence="3 9" id="KW-0645">Protease</keyword>
<feature type="active site" evidence="9">
    <location>
        <position position="125"/>
    </location>
</feature>
<dbReference type="GO" id="GO:0004190">
    <property type="term" value="F:aspartic-type endopeptidase activity"/>
    <property type="evidence" value="ECO:0007669"/>
    <property type="project" value="UniProtKB-UniRule"/>
</dbReference>
<evidence type="ECO:0000256" key="3">
    <source>
        <dbReference type="ARBA" id="ARBA00022670"/>
    </source>
</evidence>
<feature type="transmembrane region" description="Helical" evidence="9">
    <location>
        <begin position="135"/>
        <end position="159"/>
    </location>
</feature>
<evidence type="ECO:0000256" key="4">
    <source>
        <dbReference type="ARBA" id="ARBA00022692"/>
    </source>
</evidence>
<dbReference type="RefSeq" id="WP_003452327.1">
    <property type="nucleotide sequence ID" value="NZ_CP008896.1"/>
</dbReference>
<keyword evidence="6 9" id="KW-0378">Hydrolase</keyword>
<keyword evidence="5 9" id="KW-0064">Aspartyl protease</keyword>
<feature type="transmembrane region" description="Helical" evidence="9">
    <location>
        <begin position="98"/>
        <end position="115"/>
    </location>
</feature>
<dbReference type="GO" id="GO:0005886">
    <property type="term" value="C:plasma membrane"/>
    <property type="evidence" value="ECO:0007669"/>
    <property type="project" value="UniProtKB-SubCell"/>
</dbReference>
<evidence type="ECO:0000256" key="7">
    <source>
        <dbReference type="ARBA" id="ARBA00022989"/>
    </source>
</evidence>
<protein>
    <recommendedName>
        <fullName evidence="9">Lipoprotein signal peptidase</fullName>
        <ecNumber evidence="9">3.4.23.36</ecNumber>
    </recommendedName>
    <alternativeName>
        <fullName evidence="9">Prolipoprotein signal peptidase</fullName>
    </alternativeName>
    <alternativeName>
        <fullName evidence="9">Signal peptidase II</fullName>
        <shortName evidence="9">SPase II</shortName>
    </alternativeName>
</protein>
<evidence type="ECO:0000256" key="5">
    <source>
        <dbReference type="ARBA" id="ARBA00022750"/>
    </source>
</evidence>
<accession>A0A379IDN7</accession>
<dbReference type="GeneID" id="55537552"/>
<proteinExistence type="inferred from homology"/>
<feature type="active site" evidence="9">
    <location>
        <position position="143"/>
    </location>
</feature>
<evidence type="ECO:0000256" key="8">
    <source>
        <dbReference type="ARBA" id="ARBA00023136"/>
    </source>
</evidence>
<evidence type="ECO:0000256" key="10">
    <source>
        <dbReference type="RuleBase" id="RU004181"/>
    </source>
</evidence>
<dbReference type="OrthoDB" id="9810259at2"/>
<comment type="catalytic activity">
    <reaction evidence="9">
        <text>Release of signal peptides from bacterial membrane prolipoproteins. Hydrolyzes -Xaa-Yaa-Zaa-|-(S,diacylglyceryl)Cys-, in which Xaa is hydrophobic (preferably Leu), and Yaa (Ala or Ser) and Zaa (Gly or Ala) have small, neutral side chains.</text>
        <dbReference type="EC" id="3.4.23.36"/>
    </reaction>
</comment>
<dbReference type="GeneID" id="70099242"/>
<dbReference type="InterPro" id="IPR001872">
    <property type="entry name" value="Peptidase_A8"/>
</dbReference>
<sequence>MKSPLGMAHRITPGLWWTLSLAVALADQAIKYVIEGSLSVGAVVPLTPVFNLVHFWNTGAAFSFLADAGGWQRYFFILLALVVSIGLALLLRKPRAKLEALGYSLILGGAVGNLIDRSFRGHVIDYLDFFWQSWHWPAFNLADIGIVGGAAMLLLSSVLSPSAELDRGR</sequence>
<evidence type="ECO:0000256" key="1">
    <source>
        <dbReference type="ARBA" id="ARBA00006139"/>
    </source>
</evidence>
<dbReference type="AlphaFoldDB" id="A0A379IDN7"/>
<dbReference type="KEGG" id="pfn:HZ99_21915"/>
<evidence type="ECO:0000313" key="11">
    <source>
        <dbReference type="EMBL" id="SUD30856.1"/>
    </source>
</evidence>
<comment type="function">
    <text evidence="9">This protein specifically catalyzes the removal of signal peptides from prolipoproteins.</text>
</comment>
<dbReference type="GO" id="GO:0006508">
    <property type="term" value="P:proteolysis"/>
    <property type="evidence" value="ECO:0007669"/>
    <property type="project" value="UniProtKB-KW"/>
</dbReference>